<accession>A0A3M8DKM9</accession>
<dbReference type="EMBL" id="RHHU01000003">
    <property type="protein sequence ID" value="RNB88606.1"/>
    <property type="molecule type" value="Genomic_DNA"/>
</dbReference>
<proteinExistence type="predicted"/>
<dbReference type="AlphaFoldDB" id="A0A3M8DKM9"/>
<keyword evidence="2" id="KW-1185">Reference proteome</keyword>
<dbReference type="RefSeq" id="WP_122922707.1">
    <property type="nucleotide sequence ID" value="NZ_RHHU01000003.1"/>
</dbReference>
<dbReference type="InterPro" id="IPR025551">
    <property type="entry name" value="WapI/YxiJ-like"/>
</dbReference>
<gene>
    <name evidence="1" type="ORF">EDM59_05690</name>
</gene>
<protein>
    <submittedName>
        <fullName evidence="1">Uncharacterized protein</fullName>
    </submittedName>
</protein>
<evidence type="ECO:0000313" key="2">
    <source>
        <dbReference type="Proteomes" id="UP000269573"/>
    </source>
</evidence>
<sequence length="68" mass="8137">MNIAGSISYILAGKRIPQNQVEFLRFSFFDFFNQYKFLEGKISTYKEFYEEYTSFEEARKLLVELLST</sequence>
<comment type="caution">
    <text evidence="1">The sequence shown here is derived from an EMBL/GenBank/DDBJ whole genome shotgun (WGS) entry which is preliminary data.</text>
</comment>
<dbReference type="Proteomes" id="UP000269573">
    <property type="component" value="Unassembled WGS sequence"/>
</dbReference>
<dbReference type="Pfam" id="PF14176">
    <property type="entry name" value="YxiJ"/>
    <property type="match status" value="1"/>
</dbReference>
<reference evidence="1 2" key="1">
    <citation type="submission" date="2018-10" db="EMBL/GenBank/DDBJ databases">
        <title>Phylogenomics of Brevibacillus.</title>
        <authorList>
            <person name="Dunlap C."/>
        </authorList>
    </citation>
    <scope>NUCLEOTIDE SEQUENCE [LARGE SCALE GENOMIC DNA]</scope>
    <source>
        <strain evidence="1 2">JCM 15774</strain>
    </source>
</reference>
<organism evidence="1 2">
    <name type="scientific">Brevibacillus nitrificans</name>
    <dbReference type="NCBI Taxonomy" id="651560"/>
    <lineage>
        <taxon>Bacteria</taxon>
        <taxon>Bacillati</taxon>
        <taxon>Bacillota</taxon>
        <taxon>Bacilli</taxon>
        <taxon>Bacillales</taxon>
        <taxon>Paenibacillaceae</taxon>
        <taxon>Brevibacillus</taxon>
    </lineage>
</organism>
<name>A0A3M8DKM9_9BACL</name>
<evidence type="ECO:0000313" key="1">
    <source>
        <dbReference type="EMBL" id="RNB88606.1"/>
    </source>
</evidence>